<feature type="compositionally biased region" description="Gly residues" evidence="1">
    <location>
        <begin position="213"/>
        <end position="231"/>
    </location>
</feature>
<protein>
    <submittedName>
        <fullName evidence="2">Uncharacterized protein</fullName>
    </submittedName>
</protein>
<feature type="non-terminal residue" evidence="2">
    <location>
        <position position="299"/>
    </location>
</feature>
<evidence type="ECO:0000313" key="3">
    <source>
        <dbReference type="Proteomes" id="UP000681315"/>
    </source>
</evidence>
<name>A0ABS3SX79_9FLAO</name>
<dbReference type="EMBL" id="JAGEVG010000064">
    <property type="protein sequence ID" value="MBO3100330.1"/>
    <property type="molecule type" value="Genomic_DNA"/>
</dbReference>
<feature type="non-terminal residue" evidence="2">
    <location>
        <position position="1"/>
    </location>
</feature>
<organism evidence="2 3">
    <name type="scientific">Gelidibacter pelagius</name>
    <dbReference type="NCBI Taxonomy" id="2819985"/>
    <lineage>
        <taxon>Bacteria</taxon>
        <taxon>Pseudomonadati</taxon>
        <taxon>Bacteroidota</taxon>
        <taxon>Flavobacteriia</taxon>
        <taxon>Flavobacteriales</taxon>
        <taxon>Flavobacteriaceae</taxon>
        <taxon>Gelidibacter</taxon>
    </lineage>
</organism>
<feature type="region of interest" description="Disordered" evidence="1">
    <location>
        <begin position="213"/>
        <end position="239"/>
    </location>
</feature>
<dbReference type="Proteomes" id="UP000681315">
    <property type="component" value="Unassembled WGS sequence"/>
</dbReference>
<proteinExistence type="predicted"/>
<comment type="caution">
    <text evidence="2">The sequence shown here is derived from an EMBL/GenBank/DDBJ whole genome shotgun (WGS) entry which is preliminary data.</text>
</comment>
<evidence type="ECO:0000256" key="1">
    <source>
        <dbReference type="SAM" id="MobiDB-lite"/>
    </source>
</evidence>
<keyword evidence="3" id="KW-1185">Reference proteome</keyword>
<dbReference type="RefSeq" id="WP_208235435.1">
    <property type="nucleotide sequence ID" value="NZ_JAGEVG010000064.1"/>
</dbReference>
<reference evidence="2 3" key="1">
    <citation type="submission" date="2021-03" db="EMBL/GenBank/DDBJ databases">
        <title>Gelidibacter sp. nov., isolated from costal sediment.</title>
        <authorList>
            <person name="Lun K.-Y."/>
        </authorList>
    </citation>
    <scope>NUCLEOTIDE SEQUENCE [LARGE SCALE GENOMIC DNA]</scope>
    <source>
        <strain evidence="2 3">DF109</strain>
    </source>
</reference>
<gene>
    <name evidence="2" type="ORF">J4051_18835</name>
</gene>
<accession>A0ABS3SX79</accession>
<evidence type="ECO:0000313" key="2">
    <source>
        <dbReference type="EMBL" id="MBO3100330.1"/>
    </source>
</evidence>
<sequence>KSKTEDEFETSIIKYGVSKETLLNANSFNIVSSKLQHRQSGKTLNKHKSTITNLPTEQLMERLNLETTYFYSENDIEVLNAPVRTFGNYKRAILSLTKNNITNSYILTYPDPDNTKLFYISNLDGTLLQKVTIGDDGIGVIDNYKSLLDGASKPSQNYAMRGGSCTETVYQRCSSGRHSFNSGNAMECIYWDDISAGTPPRVFQVPTECGDSGSNGGDGHYGGGGTGGGSGFNTPPSGNGDLPINLSPIECVVNLDCEDCGLPGDLNGDCTITYDEGRFNLFLQNLNGLQLSTFNNLNE</sequence>